<reference evidence="1 2" key="1">
    <citation type="submission" date="2020-10" db="EMBL/GenBank/DDBJ databases">
        <title>Streptomyces ferrugineus complate genome analysis.</title>
        <authorList>
            <person name="Anwar N."/>
        </authorList>
    </citation>
    <scope>NUCLEOTIDE SEQUENCE [LARGE SCALE GENOMIC DNA]</scope>
    <source>
        <strain evidence="1 2">CCTCC AA2014009</strain>
    </source>
</reference>
<dbReference type="KEGG" id="sfeu:IM697_03485"/>
<name>A0A7M2SQI5_9ACTN</name>
<dbReference type="EMBL" id="CP063373">
    <property type="protein sequence ID" value="QOV37511.1"/>
    <property type="molecule type" value="Genomic_DNA"/>
</dbReference>
<dbReference type="RefSeq" id="WP_194044563.1">
    <property type="nucleotide sequence ID" value="NZ_CP063373.1"/>
</dbReference>
<sequence>MNGIQEETDAMPGIVSMRASAGWFLDQRTLPRHESVKLYRRTSPPSWST</sequence>
<dbReference type="Proteomes" id="UP000594205">
    <property type="component" value="Chromosome"/>
</dbReference>
<keyword evidence="2" id="KW-1185">Reference proteome</keyword>
<evidence type="ECO:0000313" key="2">
    <source>
        <dbReference type="Proteomes" id="UP000594205"/>
    </source>
</evidence>
<gene>
    <name evidence="1" type="ORF">IM697_03485</name>
</gene>
<proteinExistence type="predicted"/>
<organism evidence="1 2">
    <name type="scientific">Streptomyces ferrugineus</name>
    <dbReference type="NCBI Taxonomy" id="1413221"/>
    <lineage>
        <taxon>Bacteria</taxon>
        <taxon>Bacillati</taxon>
        <taxon>Actinomycetota</taxon>
        <taxon>Actinomycetes</taxon>
        <taxon>Kitasatosporales</taxon>
        <taxon>Streptomycetaceae</taxon>
        <taxon>Streptomyces</taxon>
    </lineage>
</organism>
<dbReference type="AlphaFoldDB" id="A0A7M2SQI5"/>
<evidence type="ECO:0000313" key="1">
    <source>
        <dbReference type="EMBL" id="QOV37511.1"/>
    </source>
</evidence>
<protein>
    <submittedName>
        <fullName evidence="1">Uncharacterized protein</fullName>
    </submittedName>
</protein>
<accession>A0A7M2SQI5</accession>